<name>A0A7W8E142_9BRAD</name>
<dbReference type="EMBL" id="JACHIH010000046">
    <property type="protein sequence ID" value="MBB5049773.1"/>
    <property type="molecule type" value="Genomic_DNA"/>
</dbReference>
<organism evidence="1 2">
    <name type="scientific">Rhodopseudomonas rhenobacensis</name>
    <dbReference type="NCBI Taxonomy" id="87461"/>
    <lineage>
        <taxon>Bacteria</taxon>
        <taxon>Pseudomonadati</taxon>
        <taxon>Pseudomonadota</taxon>
        <taxon>Alphaproteobacteria</taxon>
        <taxon>Hyphomicrobiales</taxon>
        <taxon>Nitrobacteraceae</taxon>
        <taxon>Rhodopseudomonas</taxon>
    </lineage>
</organism>
<gene>
    <name evidence="1" type="ORF">HNR60_004557</name>
</gene>
<dbReference type="RefSeq" id="WP_184262373.1">
    <property type="nucleotide sequence ID" value="NZ_JACHIH010000046.1"/>
</dbReference>
<keyword evidence="2" id="KW-1185">Reference proteome</keyword>
<evidence type="ECO:0000313" key="1">
    <source>
        <dbReference type="EMBL" id="MBB5049773.1"/>
    </source>
</evidence>
<reference evidence="1 2" key="1">
    <citation type="submission" date="2020-08" db="EMBL/GenBank/DDBJ databases">
        <title>Genomic Encyclopedia of Type Strains, Phase IV (KMG-IV): sequencing the most valuable type-strain genomes for metagenomic binning, comparative biology and taxonomic classification.</title>
        <authorList>
            <person name="Goeker M."/>
        </authorList>
    </citation>
    <scope>NUCLEOTIDE SEQUENCE [LARGE SCALE GENOMIC DNA]</scope>
    <source>
        <strain evidence="1 2">DSM 12706</strain>
    </source>
</reference>
<evidence type="ECO:0000313" key="2">
    <source>
        <dbReference type="Proteomes" id="UP000542353"/>
    </source>
</evidence>
<accession>A0A7W8E142</accession>
<dbReference type="AlphaFoldDB" id="A0A7W8E142"/>
<dbReference type="Proteomes" id="UP000542353">
    <property type="component" value="Unassembled WGS sequence"/>
</dbReference>
<sequence length="45" mass="5120">MTRISPQPSGRELRTFECKKCGYVEQYSVAYGSSAPWVLVGPQRR</sequence>
<proteinExistence type="predicted"/>
<comment type="caution">
    <text evidence="1">The sequence shown here is derived from an EMBL/GenBank/DDBJ whole genome shotgun (WGS) entry which is preliminary data.</text>
</comment>
<protein>
    <submittedName>
        <fullName evidence="1">Uncharacterized protein</fullName>
    </submittedName>
</protein>